<keyword evidence="3" id="KW-1185">Reference proteome</keyword>
<feature type="chain" id="PRO_5013187270" description="DUF4360 domain-containing protein" evidence="1">
    <location>
        <begin position="24"/>
        <end position="209"/>
    </location>
</feature>
<evidence type="ECO:0000313" key="2">
    <source>
        <dbReference type="EMBL" id="SMF20129.1"/>
    </source>
</evidence>
<evidence type="ECO:0000313" key="3">
    <source>
        <dbReference type="Proteomes" id="UP000192907"/>
    </source>
</evidence>
<dbReference type="AlphaFoldDB" id="A0A1Y6BNF4"/>
<accession>A0A1Y6BNF4</accession>
<dbReference type="Pfam" id="PF14273">
    <property type="entry name" value="DUF4360"/>
    <property type="match status" value="1"/>
</dbReference>
<dbReference type="STRING" id="1513793.SAMN06296036_10710"/>
<keyword evidence="1" id="KW-0732">Signal</keyword>
<dbReference type="PANTHER" id="PTHR38847">
    <property type="match status" value="1"/>
</dbReference>
<dbReference type="PANTHER" id="PTHR38847:SF1">
    <property type="entry name" value="PSEUDOURIDINE SYNTHASE RSUA_RLUA-LIKE DOMAIN-CONTAINING PROTEIN"/>
    <property type="match status" value="1"/>
</dbReference>
<dbReference type="RefSeq" id="WP_159455291.1">
    <property type="nucleotide sequence ID" value="NZ_FWZT01000007.1"/>
</dbReference>
<name>A0A1Y6BNF4_9BACT</name>
<organism evidence="2 3">
    <name type="scientific">Pseudobacteriovorax antillogorgiicola</name>
    <dbReference type="NCBI Taxonomy" id="1513793"/>
    <lineage>
        <taxon>Bacteria</taxon>
        <taxon>Pseudomonadati</taxon>
        <taxon>Bdellovibrionota</taxon>
        <taxon>Oligoflexia</taxon>
        <taxon>Oligoflexales</taxon>
        <taxon>Pseudobacteriovoracaceae</taxon>
        <taxon>Pseudobacteriovorax</taxon>
    </lineage>
</organism>
<dbReference type="InterPro" id="IPR025649">
    <property type="entry name" value="DUF4360"/>
</dbReference>
<evidence type="ECO:0000256" key="1">
    <source>
        <dbReference type="SAM" id="SignalP"/>
    </source>
</evidence>
<proteinExistence type="predicted"/>
<dbReference type="Proteomes" id="UP000192907">
    <property type="component" value="Unassembled WGS sequence"/>
</dbReference>
<sequence length="209" mass="23083">MNLSRLATLVAPAAIMVSSAAFATAPSGEVTIKDISYNGSGCPLGTVAENLAEDKKAFTLTFSDYIAEAGPGLTFSDGRKNCQITLNLKIPQGWQFSVGTFDYRGFVILDEDVQAEHSTSYYFQGSGFTGRFRERMRGFMDEYYQFRENVGLESLVWSSCNAERALNINTAISVRNLNKRDNPDALGVIGTDSVDGSIKQIWGIRWRRC</sequence>
<evidence type="ECO:0008006" key="4">
    <source>
        <dbReference type="Google" id="ProtNLM"/>
    </source>
</evidence>
<protein>
    <recommendedName>
        <fullName evidence="4">DUF4360 domain-containing protein</fullName>
    </recommendedName>
</protein>
<gene>
    <name evidence="2" type="ORF">SAMN06296036_10710</name>
</gene>
<dbReference type="EMBL" id="FWZT01000007">
    <property type="protein sequence ID" value="SMF20129.1"/>
    <property type="molecule type" value="Genomic_DNA"/>
</dbReference>
<feature type="signal peptide" evidence="1">
    <location>
        <begin position="1"/>
        <end position="23"/>
    </location>
</feature>
<reference evidence="3" key="1">
    <citation type="submission" date="2017-04" db="EMBL/GenBank/DDBJ databases">
        <authorList>
            <person name="Varghese N."/>
            <person name="Submissions S."/>
        </authorList>
    </citation>
    <scope>NUCLEOTIDE SEQUENCE [LARGE SCALE GENOMIC DNA]</scope>
    <source>
        <strain evidence="3">RKEM611</strain>
    </source>
</reference>